<accession>A0ACB9Z140</accession>
<dbReference type="Proteomes" id="UP001497700">
    <property type="component" value="Unassembled WGS sequence"/>
</dbReference>
<evidence type="ECO:0000313" key="1">
    <source>
        <dbReference type="EMBL" id="KAI4864943.1"/>
    </source>
</evidence>
<reference evidence="1 2" key="1">
    <citation type="journal article" date="2022" name="New Phytol.">
        <title>Ecological generalism drives hyperdiversity of secondary metabolite gene clusters in xylarialean endophytes.</title>
        <authorList>
            <person name="Franco M.E.E."/>
            <person name="Wisecaver J.H."/>
            <person name="Arnold A.E."/>
            <person name="Ju Y.M."/>
            <person name="Slot J.C."/>
            <person name="Ahrendt S."/>
            <person name="Moore L.P."/>
            <person name="Eastman K.E."/>
            <person name="Scott K."/>
            <person name="Konkel Z."/>
            <person name="Mondo S.J."/>
            <person name="Kuo A."/>
            <person name="Hayes R.D."/>
            <person name="Haridas S."/>
            <person name="Andreopoulos B."/>
            <person name="Riley R."/>
            <person name="LaButti K."/>
            <person name="Pangilinan J."/>
            <person name="Lipzen A."/>
            <person name="Amirebrahimi M."/>
            <person name="Yan J."/>
            <person name="Adam C."/>
            <person name="Keymanesh K."/>
            <person name="Ng V."/>
            <person name="Louie K."/>
            <person name="Northen T."/>
            <person name="Drula E."/>
            <person name="Henrissat B."/>
            <person name="Hsieh H.M."/>
            <person name="Youens-Clark K."/>
            <person name="Lutzoni F."/>
            <person name="Miadlikowska J."/>
            <person name="Eastwood D.C."/>
            <person name="Hamelin R.C."/>
            <person name="Grigoriev I.V."/>
            <person name="U'Ren J.M."/>
        </authorList>
    </citation>
    <scope>NUCLEOTIDE SEQUENCE [LARGE SCALE GENOMIC DNA]</scope>
    <source>
        <strain evidence="1 2">CBS 119005</strain>
    </source>
</reference>
<gene>
    <name evidence="1" type="ORF">F4820DRAFT_315730</name>
</gene>
<evidence type="ECO:0000313" key="2">
    <source>
        <dbReference type="Proteomes" id="UP001497700"/>
    </source>
</evidence>
<keyword evidence="2" id="KW-1185">Reference proteome</keyword>
<protein>
    <submittedName>
        <fullName evidence="1">Uncharacterized protein</fullName>
    </submittedName>
</protein>
<dbReference type="EMBL" id="MU393479">
    <property type="protein sequence ID" value="KAI4864943.1"/>
    <property type="molecule type" value="Genomic_DNA"/>
</dbReference>
<name>A0ACB9Z140_9PEZI</name>
<proteinExistence type="predicted"/>
<sequence length="132" mass="15386">MLHFHPLFAQLVSFLLDCILESSPWLSMQLDPEFPDTIFFQCGTELCFVFYFVLYEGIHLVLHESMSCIFYRQQPPIQHPLPTWVPHIHIYIISIHLSCREVHSDCKSPKEASDTLRGTSGMLRLLDCLFMV</sequence>
<comment type="caution">
    <text evidence="1">The sequence shown here is derived from an EMBL/GenBank/DDBJ whole genome shotgun (WGS) entry which is preliminary data.</text>
</comment>
<organism evidence="1 2">
    <name type="scientific">Hypoxylon rubiginosum</name>
    <dbReference type="NCBI Taxonomy" id="110542"/>
    <lineage>
        <taxon>Eukaryota</taxon>
        <taxon>Fungi</taxon>
        <taxon>Dikarya</taxon>
        <taxon>Ascomycota</taxon>
        <taxon>Pezizomycotina</taxon>
        <taxon>Sordariomycetes</taxon>
        <taxon>Xylariomycetidae</taxon>
        <taxon>Xylariales</taxon>
        <taxon>Hypoxylaceae</taxon>
        <taxon>Hypoxylon</taxon>
    </lineage>
</organism>